<feature type="region of interest" description="Alpha N-terminal domain (alpha-NTD)" evidence="11">
    <location>
        <begin position="1"/>
        <end position="250"/>
    </location>
</feature>
<evidence type="ECO:0000259" key="12">
    <source>
        <dbReference type="SMART" id="SM00662"/>
    </source>
</evidence>
<dbReference type="Gene3D" id="1.10.150.20">
    <property type="entry name" value="5' to 3' exonuclease, C-terminal subdomain"/>
    <property type="match status" value="1"/>
</dbReference>
<sequence>MEELLMSLGKLLKDFTIPDRIEFLRGEDDGSYGKFIIYPFEKGFGVTIGNTLRRVLLSSIEGYAISAMRIQSNQGGSLKIVSSEFDLIPGVVEDTLEVIANIKNIHLKLDEGVKSATISVSVNGKDTNVLKAVHLEREGVEVCNKDLVIATLSSEANLDFEFQVDYGRGYVSSEHNAKYLEEVNTIALDSIFSPIEKVTYSVEDTRVGQRSDYDKLVMEIWTTGVISAKDAIKKAASIIREFLLPLVNFEDKVVHSVDDSEFRDSDILNINIEKLNLSVRSLNCLTKENVKTLGELISKSSEELSKARNFGNKSLEEIVEKLSVYGLFLGMSKTEALKILNKNDKISH</sequence>
<comment type="similarity">
    <text evidence="1 11">Belongs to the RNA polymerase alpha chain family.</text>
</comment>
<dbReference type="SUPFAM" id="SSF55257">
    <property type="entry name" value="RBP11-like subunits of RNA polymerase"/>
    <property type="match status" value="1"/>
</dbReference>
<dbReference type="NCBIfam" id="TIGR02027">
    <property type="entry name" value="rpoA"/>
    <property type="match status" value="1"/>
</dbReference>
<evidence type="ECO:0000256" key="5">
    <source>
        <dbReference type="ARBA" id="ARBA00022679"/>
    </source>
</evidence>
<dbReference type="Gene3D" id="2.170.120.12">
    <property type="entry name" value="DNA-directed RNA polymerase, insert domain"/>
    <property type="match status" value="1"/>
</dbReference>
<dbReference type="NCBIfam" id="NF003513">
    <property type="entry name" value="PRK05182.1-2"/>
    <property type="match status" value="1"/>
</dbReference>
<evidence type="ECO:0000256" key="9">
    <source>
        <dbReference type="ARBA" id="ARBA00033070"/>
    </source>
</evidence>
<evidence type="ECO:0000256" key="8">
    <source>
        <dbReference type="ARBA" id="ARBA00032524"/>
    </source>
</evidence>
<dbReference type="InterPro" id="IPR011773">
    <property type="entry name" value="DNA-dir_RpoA"/>
</dbReference>
<dbReference type="HAMAP" id="MF_00059">
    <property type="entry name" value="RNApol_bact_RpoA"/>
    <property type="match status" value="1"/>
</dbReference>
<dbReference type="SUPFAM" id="SSF47789">
    <property type="entry name" value="C-terminal domain of RNA polymerase alpha subunit"/>
    <property type="match status" value="1"/>
</dbReference>
<dbReference type="InterPro" id="IPR011260">
    <property type="entry name" value="RNAP_asu_C"/>
</dbReference>
<keyword evidence="14" id="KW-1185">Reference proteome</keyword>
<dbReference type="CDD" id="cd06928">
    <property type="entry name" value="RNAP_alpha_NTD"/>
    <property type="match status" value="1"/>
</dbReference>
<dbReference type="EMBL" id="CP004146">
    <property type="protein sequence ID" value="AHH03497.1"/>
    <property type="molecule type" value="Genomic_DNA"/>
</dbReference>
<comment type="function">
    <text evidence="11">DNA-dependent RNA polymerase catalyzes the transcription of DNA into RNA using the four ribonucleoside triphosphates as substrates.</text>
</comment>
<comment type="domain">
    <text evidence="11">The N-terminal domain is essential for RNAP assembly and basal transcription, whereas the C-terminal domain is involved in interaction with transcriptional regulators and with upstream promoter elements.</text>
</comment>
<comment type="catalytic activity">
    <reaction evidence="10 11">
        <text>RNA(n) + a ribonucleoside 5'-triphosphate = RNA(n+1) + diphosphate</text>
        <dbReference type="Rhea" id="RHEA:21248"/>
        <dbReference type="Rhea" id="RHEA-COMP:14527"/>
        <dbReference type="Rhea" id="RHEA-COMP:17342"/>
        <dbReference type="ChEBI" id="CHEBI:33019"/>
        <dbReference type="ChEBI" id="CHEBI:61557"/>
        <dbReference type="ChEBI" id="CHEBI:140395"/>
        <dbReference type="EC" id="2.7.7.6"/>
    </reaction>
</comment>
<reference evidence="13" key="1">
    <citation type="submission" date="2013-02" db="EMBL/GenBank/DDBJ databases">
        <title>Comparative genomics of Borrelia species.</title>
        <authorList>
            <person name="Schwan T.G."/>
            <person name="Raffel S.J."/>
            <person name="Porcella S.F."/>
        </authorList>
    </citation>
    <scope>NUCLEOTIDE SEQUENCE [LARGE SCALE GENOMIC DNA]</scope>
    <source>
        <strain evidence="13">YOR</strain>
    </source>
</reference>
<dbReference type="InterPro" id="IPR036603">
    <property type="entry name" value="RBP11-like"/>
</dbReference>
<evidence type="ECO:0000256" key="2">
    <source>
        <dbReference type="ARBA" id="ARBA00012418"/>
    </source>
</evidence>
<dbReference type="Pfam" id="PF01193">
    <property type="entry name" value="RNA_pol_L"/>
    <property type="match status" value="1"/>
</dbReference>
<evidence type="ECO:0000313" key="14">
    <source>
        <dbReference type="Proteomes" id="UP000019269"/>
    </source>
</evidence>
<feature type="region of interest" description="Alpha C-terminal domain (alpha-CTD)" evidence="11">
    <location>
        <begin position="262"/>
        <end position="348"/>
    </location>
</feature>
<dbReference type="Proteomes" id="UP000019269">
    <property type="component" value="Chromosome"/>
</dbReference>
<keyword evidence="7 11" id="KW-0804">Transcription</keyword>
<proteinExistence type="inferred from homology"/>
<dbReference type="InterPro" id="IPR036643">
    <property type="entry name" value="RNApol_insert_sf"/>
</dbReference>
<keyword evidence="6 11" id="KW-0548">Nucleotidyltransferase</keyword>
<evidence type="ECO:0000256" key="11">
    <source>
        <dbReference type="HAMAP-Rule" id="MF_00059"/>
    </source>
</evidence>
<evidence type="ECO:0000256" key="10">
    <source>
        <dbReference type="ARBA" id="ARBA00048552"/>
    </source>
</evidence>
<comment type="subunit">
    <text evidence="11">Homodimer. The RNAP catalytic core consists of 2 alpha, 1 beta, 1 beta' and 1 omega subunit. When a sigma factor is associated with the core the holoenzyme is formed, which can initiate transcription.</text>
</comment>
<dbReference type="Gene3D" id="3.30.1360.10">
    <property type="entry name" value="RNA polymerase, RBP11-like subunit"/>
    <property type="match status" value="1"/>
</dbReference>
<dbReference type="GO" id="GO:0000428">
    <property type="term" value="C:DNA-directed RNA polymerase complex"/>
    <property type="evidence" value="ECO:0007669"/>
    <property type="project" value="UniProtKB-KW"/>
</dbReference>
<protein>
    <recommendedName>
        <fullName evidence="3 11">DNA-directed RNA polymerase subunit alpha</fullName>
        <shortName evidence="11">RNAP subunit alpha</shortName>
        <ecNumber evidence="2 11">2.7.7.6</ecNumber>
    </recommendedName>
    <alternativeName>
        <fullName evidence="9 11">RNA polymerase subunit alpha</fullName>
    </alternativeName>
    <alternativeName>
        <fullName evidence="8 11">Transcriptase subunit alpha</fullName>
    </alternativeName>
</protein>
<dbReference type="EC" id="2.7.7.6" evidence="2 11"/>
<name>A0ABN4C3I1_9SPIR</name>
<feature type="domain" description="DNA-directed RNA polymerase RpoA/D/Rpb3-type" evidence="12">
    <location>
        <begin position="32"/>
        <end position="249"/>
    </location>
</feature>
<dbReference type="SMART" id="SM00662">
    <property type="entry name" value="RPOLD"/>
    <property type="match status" value="1"/>
</dbReference>
<evidence type="ECO:0000256" key="4">
    <source>
        <dbReference type="ARBA" id="ARBA00022478"/>
    </source>
</evidence>
<accession>A0ABN4C3I1</accession>
<evidence type="ECO:0000313" key="13">
    <source>
        <dbReference type="EMBL" id="AHH03497.1"/>
    </source>
</evidence>
<evidence type="ECO:0000256" key="7">
    <source>
        <dbReference type="ARBA" id="ARBA00023163"/>
    </source>
</evidence>
<organism evidence="13 14">
    <name type="scientific">Borrelia nietonii YOR</name>
    <dbReference type="NCBI Taxonomy" id="1293576"/>
    <lineage>
        <taxon>Bacteria</taxon>
        <taxon>Pseudomonadati</taxon>
        <taxon>Spirochaetota</taxon>
        <taxon>Spirochaetia</taxon>
        <taxon>Spirochaetales</taxon>
        <taxon>Borreliaceae</taxon>
        <taxon>Borrelia</taxon>
        <taxon>Borrelia nietonii</taxon>
    </lineage>
</organism>
<keyword evidence="4 11" id="KW-0240">DNA-directed RNA polymerase</keyword>
<evidence type="ECO:0000256" key="6">
    <source>
        <dbReference type="ARBA" id="ARBA00022695"/>
    </source>
</evidence>
<dbReference type="GO" id="GO:0003899">
    <property type="term" value="F:DNA-directed RNA polymerase activity"/>
    <property type="evidence" value="ECO:0007669"/>
    <property type="project" value="UniProtKB-EC"/>
</dbReference>
<dbReference type="SUPFAM" id="SSF56553">
    <property type="entry name" value="Insert subdomain of RNA polymerase alpha subunit"/>
    <property type="match status" value="1"/>
</dbReference>
<dbReference type="Pfam" id="PF03118">
    <property type="entry name" value="RNA_pol_A_CTD"/>
    <property type="match status" value="1"/>
</dbReference>
<evidence type="ECO:0000256" key="3">
    <source>
        <dbReference type="ARBA" id="ARBA00015972"/>
    </source>
</evidence>
<keyword evidence="5 11" id="KW-0808">Transferase</keyword>
<evidence type="ECO:0000256" key="1">
    <source>
        <dbReference type="ARBA" id="ARBA00007123"/>
    </source>
</evidence>
<gene>
    <name evidence="11" type="primary">rpoA</name>
    <name evidence="13" type="ORF">BHY_0546</name>
</gene>
<dbReference type="InterPro" id="IPR011262">
    <property type="entry name" value="DNA-dir_RNA_pol_insert"/>
</dbReference>
<dbReference type="Pfam" id="PF01000">
    <property type="entry name" value="RNA_pol_A_bac"/>
    <property type="match status" value="1"/>
</dbReference>
<dbReference type="NCBIfam" id="NF003519">
    <property type="entry name" value="PRK05182.2-5"/>
    <property type="match status" value="1"/>
</dbReference>
<dbReference type="InterPro" id="IPR011263">
    <property type="entry name" value="DNA-dir_RNA_pol_RpoA/D/Rpb3"/>
</dbReference>